<dbReference type="EMBL" id="CP071502">
    <property type="protein sequence ID" value="QSX36874.1"/>
    <property type="molecule type" value="Genomic_DNA"/>
</dbReference>
<dbReference type="Proteomes" id="UP000663207">
    <property type="component" value="Chromosome"/>
</dbReference>
<protein>
    <submittedName>
        <fullName evidence="1">Uncharacterized protein</fullName>
    </submittedName>
</protein>
<dbReference type="RefSeq" id="WP_207380179.1">
    <property type="nucleotide sequence ID" value="NZ_CP071502.1"/>
</dbReference>
<evidence type="ECO:0000313" key="1">
    <source>
        <dbReference type="EMBL" id="QSX36874.1"/>
    </source>
</evidence>
<accession>A0ABX7R044</accession>
<proteinExistence type="predicted"/>
<evidence type="ECO:0000313" key="2">
    <source>
        <dbReference type="Proteomes" id="UP000663207"/>
    </source>
</evidence>
<gene>
    <name evidence="1" type="ORF">JYB85_16645</name>
</gene>
<organism evidence="1 2">
    <name type="scientific">Shewanella sedimentimangrovi</name>
    <dbReference type="NCBI Taxonomy" id="2814293"/>
    <lineage>
        <taxon>Bacteria</taxon>
        <taxon>Pseudomonadati</taxon>
        <taxon>Pseudomonadota</taxon>
        <taxon>Gammaproteobacteria</taxon>
        <taxon>Alteromonadales</taxon>
        <taxon>Shewanellaceae</taxon>
        <taxon>Shewanella</taxon>
    </lineage>
</organism>
<sequence>MNKVFGNYEVAIRDEPTYSRNSTDNPRSYINEYCRNDKYEHVSAHGINVSENEEILGSAVLLGVGGATRVNDNSLAFNGTSLYVAAGDALYSLSLPALKLNWCKKVDFATCFGVFWLDDRSCLLTWGELEIGCYSKDGEKLWSTSGPDIFTEGMEVHGGIAKVTDFNGDVHEINLSNGAISSANT</sequence>
<reference evidence="1 2" key="1">
    <citation type="submission" date="2021-03" db="EMBL/GenBank/DDBJ databases">
        <title>Novel species identification of genus Shewanella.</title>
        <authorList>
            <person name="Liu G."/>
            <person name="Zhang Q."/>
        </authorList>
    </citation>
    <scope>NUCLEOTIDE SEQUENCE [LARGE SCALE GENOMIC DNA]</scope>
    <source>
        <strain evidence="1 2">FJAT-52962</strain>
    </source>
</reference>
<keyword evidence="2" id="KW-1185">Reference proteome</keyword>
<name>A0ABX7R044_9GAMM</name>